<dbReference type="GO" id="GO:0003729">
    <property type="term" value="F:mRNA binding"/>
    <property type="evidence" value="ECO:0007669"/>
    <property type="project" value="TreeGrafter"/>
</dbReference>
<dbReference type="Pfam" id="PF00076">
    <property type="entry name" value="RRM_1"/>
    <property type="match status" value="2"/>
</dbReference>
<dbReference type="Gene3D" id="3.30.70.330">
    <property type="match status" value="2"/>
</dbReference>
<dbReference type="PROSITE" id="PS50102">
    <property type="entry name" value="RRM"/>
    <property type="match status" value="2"/>
</dbReference>
<evidence type="ECO:0000313" key="6">
    <source>
        <dbReference type="Proteomes" id="UP000308092"/>
    </source>
</evidence>
<feature type="region of interest" description="Disordered" evidence="3">
    <location>
        <begin position="1"/>
        <end position="73"/>
    </location>
</feature>
<feature type="compositionally biased region" description="Polar residues" evidence="3">
    <location>
        <begin position="11"/>
        <end position="30"/>
    </location>
</feature>
<sequence length="265" mass="30011">MGGRRRWNSHDAPSQSKPASQSDPTTQDTSDVQKTEGTVRKRKSMKASKDVGEVDGSAQVEEVPGATERPSKRLQLLNKTPSPKETVFFGNLFYDVTAEDLRLQMEKYGVVEQVSIVFDNRGISRGFAYIQYDTIDSAKRAIEAMNGRVFEGRHAVVQFAQNNVNTLKRLKPVSKTIFIGNLPFEMTDRDLNELFKDIVNVIDIRVSVDRRTGQIRGFAHVEFTNVESARVAFETLSRKAPYGRKLRLDYSYTNRRADHVAEDES</sequence>
<evidence type="ECO:0000256" key="1">
    <source>
        <dbReference type="ARBA" id="ARBA00022884"/>
    </source>
</evidence>
<dbReference type="EMBL" id="SOSA01000042">
    <property type="protein sequence ID" value="THC98513.1"/>
    <property type="molecule type" value="Genomic_DNA"/>
</dbReference>
<dbReference type="VEuPathDB" id="FungiDB:EYZ11_002021"/>
<evidence type="ECO:0000256" key="3">
    <source>
        <dbReference type="SAM" id="MobiDB-lite"/>
    </source>
</evidence>
<dbReference type="InterPro" id="IPR050502">
    <property type="entry name" value="Euk_RNA-bind_prot"/>
</dbReference>
<dbReference type="InterPro" id="IPR012677">
    <property type="entry name" value="Nucleotide-bd_a/b_plait_sf"/>
</dbReference>
<accession>A0A4S3JRS4</accession>
<dbReference type="SMART" id="SM00360">
    <property type="entry name" value="RRM"/>
    <property type="match status" value="2"/>
</dbReference>
<dbReference type="STRING" id="1220188.A0A4S3JRS4"/>
<keyword evidence="6" id="KW-1185">Reference proteome</keyword>
<dbReference type="InterPro" id="IPR000504">
    <property type="entry name" value="RRM_dom"/>
</dbReference>
<evidence type="ECO:0000259" key="4">
    <source>
        <dbReference type="PROSITE" id="PS50102"/>
    </source>
</evidence>
<feature type="domain" description="RRM" evidence="4">
    <location>
        <begin position="175"/>
        <end position="253"/>
    </location>
</feature>
<feature type="domain" description="RRM" evidence="4">
    <location>
        <begin position="85"/>
        <end position="162"/>
    </location>
</feature>
<dbReference type="AlphaFoldDB" id="A0A4S3JRS4"/>
<dbReference type="PANTHER" id="PTHR48025">
    <property type="entry name" value="OS02G0815200 PROTEIN"/>
    <property type="match status" value="1"/>
</dbReference>
<dbReference type="InterPro" id="IPR035979">
    <property type="entry name" value="RBD_domain_sf"/>
</dbReference>
<proteinExistence type="predicted"/>
<evidence type="ECO:0000313" key="5">
    <source>
        <dbReference type="EMBL" id="THC98513.1"/>
    </source>
</evidence>
<dbReference type="Proteomes" id="UP000308092">
    <property type="component" value="Unassembled WGS sequence"/>
</dbReference>
<gene>
    <name evidence="5" type="ORF">EYZ11_002021</name>
</gene>
<reference evidence="5 6" key="1">
    <citation type="submission" date="2019-03" db="EMBL/GenBank/DDBJ databases">
        <title>The genome sequence of a newly discovered highly antifungal drug resistant Aspergillus species, Aspergillus tanneri NIH 1004.</title>
        <authorList>
            <person name="Mounaud S."/>
            <person name="Singh I."/>
            <person name="Joardar V."/>
            <person name="Pakala S."/>
            <person name="Pakala S."/>
            <person name="Venepally P."/>
            <person name="Hoover J."/>
            <person name="Nierman W."/>
            <person name="Chung J."/>
            <person name="Losada L."/>
        </authorList>
    </citation>
    <scope>NUCLEOTIDE SEQUENCE [LARGE SCALE GENOMIC DNA]</scope>
    <source>
        <strain evidence="5 6">NIH1004</strain>
    </source>
</reference>
<evidence type="ECO:0000256" key="2">
    <source>
        <dbReference type="PROSITE-ProRule" id="PRU00176"/>
    </source>
</evidence>
<dbReference type="PANTHER" id="PTHR48025:SF1">
    <property type="entry name" value="RRM DOMAIN-CONTAINING PROTEIN"/>
    <property type="match status" value="1"/>
</dbReference>
<dbReference type="SUPFAM" id="SSF54928">
    <property type="entry name" value="RNA-binding domain, RBD"/>
    <property type="match status" value="2"/>
</dbReference>
<organism evidence="5 6">
    <name type="scientific">Aspergillus tanneri</name>
    <dbReference type="NCBI Taxonomy" id="1220188"/>
    <lineage>
        <taxon>Eukaryota</taxon>
        <taxon>Fungi</taxon>
        <taxon>Dikarya</taxon>
        <taxon>Ascomycota</taxon>
        <taxon>Pezizomycotina</taxon>
        <taxon>Eurotiomycetes</taxon>
        <taxon>Eurotiomycetidae</taxon>
        <taxon>Eurotiales</taxon>
        <taxon>Aspergillaceae</taxon>
        <taxon>Aspergillus</taxon>
        <taxon>Aspergillus subgen. Circumdati</taxon>
    </lineage>
</organism>
<dbReference type="CDD" id="cd00590">
    <property type="entry name" value="RRM_SF"/>
    <property type="match status" value="1"/>
</dbReference>
<name>A0A4S3JRS4_9EURO</name>
<protein>
    <recommendedName>
        <fullName evidence="4">RRM domain-containing protein</fullName>
    </recommendedName>
</protein>
<keyword evidence="1 2" id="KW-0694">RNA-binding</keyword>
<comment type="caution">
    <text evidence="5">The sequence shown here is derived from an EMBL/GenBank/DDBJ whole genome shotgun (WGS) entry which is preliminary data.</text>
</comment>